<protein>
    <submittedName>
        <fullName evidence="3">Uncharacterized protein</fullName>
    </submittedName>
</protein>
<evidence type="ECO:0000313" key="4">
    <source>
        <dbReference type="Proteomes" id="UP000275910"/>
    </source>
</evidence>
<organism evidence="3 4">
    <name type="scientific">Lysobacter enzymogenes</name>
    <dbReference type="NCBI Taxonomy" id="69"/>
    <lineage>
        <taxon>Bacteria</taxon>
        <taxon>Pseudomonadati</taxon>
        <taxon>Pseudomonadota</taxon>
        <taxon>Gammaproteobacteria</taxon>
        <taxon>Lysobacterales</taxon>
        <taxon>Lysobacteraceae</taxon>
        <taxon>Lysobacter</taxon>
    </lineage>
</organism>
<feature type="transmembrane region" description="Helical" evidence="2">
    <location>
        <begin position="272"/>
        <end position="296"/>
    </location>
</feature>
<feature type="transmembrane region" description="Helical" evidence="2">
    <location>
        <begin position="205"/>
        <end position="229"/>
    </location>
</feature>
<feature type="transmembrane region" description="Helical" evidence="2">
    <location>
        <begin position="77"/>
        <end position="99"/>
    </location>
</feature>
<feature type="compositionally biased region" description="Polar residues" evidence="1">
    <location>
        <begin position="1"/>
        <end position="11"/>
    </location>
</feature>
<proteinExistence type="predicted"/>
<dbReference type="AlphaFoldDB" id="A0A3N2RN85"/>
<keyword evidence="2" id="KW-0472">Membrane</keyword>
<accession>A0A3N2RN85</accession>
<name>A0A3N2RN85_LYSEN</name>
<dbReference type="RefSeq" id="WP_123645874.1">
    <property type="nucleotide sequence ID" value="NZ_RCTY01000006.1"/>
</dbReference>
<feature type="transmembrane region" description="Helical" evidence="2">
    <location>
        <begin position="349"/>
        <end position="371"/>
    </location>
</feature>
<evidence type="ECO:0000256" key="2">
    <source>
        <dbReference type="SAM" id="Phobius"/>
    </source>
</evidence>
<evidence type="ECO:0000256" key="1">
    <source>
        <dbReference type="SAM" id="MobiDB-lite"/>
    </source>
</evidence>
<dbReference type="Proteomes" id="UP000275910">
    <property type="component" value="Unassembled WGS sequence"/>
</dbReference>
<feature type="transmembrane region" description="Helical" evidence="2">
    <location>
        <begin position="171"/>
        <end position="193"/>
    </location>
</feature>
<keyword evidence="2" id="KW-0812">Transmembrane</keyword>
<gene>
    <name evidence="3" type="ORF">D9T17_02170</name>
</gene>
<sequence>MSASVTTSEAALSSDPAAPLRPAPSDQLGPGAWREIPLLSARLLWRHWPALAFWFFAQRVCYDLLMDLAVKLGERSLLLSFAALSVLIVTQLAGTIFMFQSLRPSLPMLAGGATTPDTRPDPRALRKQWITALAIALLPFFAYYVGWGLMESLRRYFATAYIFGVWEREDLRHVLTLKGLWIALAVAWAVRWFSKRRAAASGHALWSVLATICEAYWVFVGVAAIGQMVKAGQEWWHQRAVYVAVSDWWESPTALFKLLAPAKRALAPLWEFATTAAGAVALPLIWLAITAIVYGIDLRKAQRIDDADAPLERAVARFKAMHFTLRMLADKASAGWTSKGVPVVNSLRLVLRAGLPALLTLCVCWQLLAFLDSWSWRWMQQLVGPTDPGLQKVQGQIYAVFLNTPLSFRTSLLTDVLRVVLLAATFDRAIARLPRVG</sequence>
<evidence type="ECO:0000313" key="3">
    <source>
        <dbReference type="EMBL" id="ROU08915.1"/>
    </source>
</evidence>
<comment type="caution">
    <text evidence="3">The sequence shown here is derived from an EMBL/GenBank/DDBJ whole genome shotgun (WGS) entry which is preliminary data.</text>
</comment>
<dbReference type="EMBL" id="RCTY01000006">
    <property type="protein sequence ID" value="ROU08915.1"/>
    <property type="molecule type" value="Genomic_DNA"/>
</dbReference>
<feature type="region of interest" description="Disordered" evidence="1">
    <location>
        <begin position="1"/>
        <end position="26"/>
    </location>
</feature>
<keyword evidence="2" id="KW-1133">Transmembrane helix</keyword>
<reference evidence="3 4" key="1">
    <citation type="submission" date="2018-10" db="EMBL/GenBank/DDBJ databases">
        <title>The genome of Lysobacter enzymogenes OH11.</title>
        <authorList>
            <person name="Liu F."/>
            <person name="Zhao Y."/>
            <person name="Qian G."/>
            <person name="Chen Y."/>
            <person name="Xu H."/>
        </authorList>
    </citation>
    <scope>NUCLEOTIDE SEQUENCE [LARGE SCALE GENOMIC DNA]</scope>
    <source>
        <strain evidence="3 4">OH11</strain>
    </source>
</reference>
<feature type="transmembrane region" description="Helical" evidence="2">
    <location>
        <begin position="129"/>
        <end position="150"/>
    </location>
</feature>